<dbReference type="InterPro" id="IPR040476">
    <property type="entry name" value="CSD2"/>
</dbReference>
<gene>
    <name evidence="7 10" type="primary">rnr</name>
    <name evidence="10" type="ORF">QJ043_04765</name>
</gene>
<feature type="compositionally biased region" description="Basic residues" evidence="8">
    <location>
        <begin position="1"/>
        <end position="18"/>
    </location>
</feature>
<evidence type="ECO:0000256" key="8">
    <source>
        <dbReference type="SAM" id="MobiDB-lite"/>
    </source>
</evidence>
<comment type="catalytic activity">
    <reaction evidence="1 7">
        <text>Exonucleolytic cleavage in the 3'- to 5'-direction to yield nucleoside 5'-phosphates.</text>
        <dbReference type="EC" id="3.1.13.1"/>
    </reaction>
</comment>
<evidence type="ECO:0000256" key="2">
    <source>
        <dbReference type="ARBA" id="ARBA00022490"/>
    </source>
</evidence>
<dbReference type="SUPFAM" id="SSF50249">
    <property type="entry name" value="Nucleic acid-binding proteins"/>
    <property type="match status" value="2"/>
</dbReference>
<feature type="domain" description="S1 motif" evidence="9">
    <location>
        <begin position="604"/>
        <end position="684"/>
    </location>
</feature>
<dbReference type="Pfam" id="PF17876">
    <property type="entry name" value="CSD2"/>
    <property type="match status" value="1"/>
</dbReference>
<reference evidence="10" key="1">
    <citation type="submission" date="2023-05" db="EMBL/GenBank/DDBJ databases">
        <title>[olsenella] sp. nov., isolated from a pig farm feces dump.</title>
        <authorList>
            <person name="Chang Y.-H."/>
        </authorList>
    </citation>
    <scope>NUCLEOTIDE SEQUENCE</scope>
    <source>
        <strain evidence="10">YH-ols2217</strain>
    </source>
</reference>
<dbReference type="Gene3D" id="2.40.50.140">
    <property type="entry name" value="Nucleic acid-binding proteins"/>
    <property type="match status" value="1"/>
</dbReference>
<keyword evidence="5 7" id="KW-0269">Exonuclease</keyword>
<keyword evidence="4 7" id="KW-0378">Hydrolase</keyword>
<evidence type="ECO:0000313" key="11">
    <source>
        <dbReference type="Proteomes" id="UP001431693"/>
    </source>
</evidence>
<evidence type="ECO:0000256" key="4">
    <source>
        <dbReference type="ARBA" id="ARBA00022801"/>
    </source>
</evidence>
<comment type="subcellular location">
    <subcellularLocation>
        <location evidence="7">Cytoplasm</location>
    </subcellularLocation>
</comment>
<dbReference type="EMBL" id="JASJEX010000002">
    <property type="protein sequence ID" value="MDJ1129390.1"/>
    <property type="molecule type" value="Genomic_DNA"/>
</dbReference>
<evidence type="ECO:0000313" key="10">
    <source>
        <dbReference type="EMBL" id="MDJ1129390.1"/>
    </source>
</evidence>
<proteinExistence type="inferred from homology"/>
<dbReference type="SMART" id="SM00316">
    <property type="entry name" value="S1"/>
    <property type="match status" value="1"/>
</dbReference>
<keyword evidence="11" id="KW-1185">Reference proteome</keyword>
<dbReference type="InterPro" id="IPR004476">
    <property type="entry name" value="RNase_II/RNase_R"/>
</dbReference>
<evidence type="ECO:0000256" key="3">
    <source>
        <dbReference type="ARBA" id="ARBA00022722"/>
    </source>
</evidence>
<dbReference type="InterPro" id="IPR003029">
    <property type="entry name" value="S1_domain"/>
</dbReference>
<dbReference type="SMART" id="SM00955">
    <property type="entry name" value="RNB"/>
    <property type="match status" value="1"/>
</dbReference>
<name>A0ABT6ZK28_9ACTN</name>
<evidence type="ECO:0000256" key="5">
    <source>
        <dbReference type="ARBA" id="ARBA00022839"/>
    </source>
</evidence>
<dbReference type="NCBIfam" id="TIGR02063">
    <property type="entry name" value="RNase_R"/>
    <property type="match status" value="1"/>
</dbReference>
<dbReference type="InterPro" id="IPR001900">
    <property type="entry name" value="RNase_II/R"/>
</dbReference>
<dbReference type="EC" id="3.1.13.1" evidence="7"/>
<comment type="similarity">
    <text evidence="7">Belongs to the RNR ribonuclease family. RNase R subfamily.</text>
</comment>
<dbReference type="InterPro" id="IPR012340">
    <property type="entry name" value="NA-bd_OB-fold"/>
</dbReference>
<dbReference type="PANTHER" id="PTHR23355:SF9">
    <property type="entry name" value="DIS3-LIKE EXONUCLEASE 2"/>
    <property type="match status" value="1"/>
</dbReference>
<dbReference type="InterPro" id="IPR050180">
    <property type="entry name" value="RNR_Ribonuclease"/>
</dbReference>
<evidence type="ECO:0000256" key="7">
    <source>
        <dbReference type="HAMAP-Rule" id="MF_01895"/>
    </source>
</evidence>
<comment type="caution">
    <text evidence="10">The sequence shown here is derived from an EMBL/GenBank/DDBJ whole genome shotgun (WGS) entry which is preliminary data.</text>
</comment>
<keyword evidence="3 7" id="KW-0540">Nuclease</keyword>
<comment type="function">
    <text evidence="7">3'-5' exoribonuclease that releases 5'-nucleoside monophosphates and is involved in maturation of structured RNAs.</text>
</comment>
<sequence length="684" mass="74849">MSAAKKRPSARRRRPPKTRPREHGALIGAVKVARPGVAEVVTAEGTFPVARGGLREAMNGDKVGVTLGRPHRGERLARVQHVIERAVTSFLGVYELIEPLGAVRPLDERIRHDFFVLPDDTSAQRLDVRSGDVVVAKILTYPARGEAGVVTLTERVGSPEDVDVAIERVIANHDLPVSFPERAQEEARAVRLDVAETLASEPWRRDLRDLPLMTVDPATARDFDDAICVQRTDAGYELTVAIADVTHYVPQDSALDNEAKQRTCSCYLPDRVIPMLPEELSCGVCSLNPNEDRLAMVVRIAVDSKGVVKDAEPCVAAIRSRARMDYDAVDRFLEAPTSEKAAVLAEGLAAHVGAAEAPTGALAVTLGQSLEAADELAELRRRVRERRGAIDFDSEESKVELDEKGAPVGVTVRTRTRATGLVEEAMLLANECVAGLLASRDIKTAYRVHPQPSAEDLAAVVPVLKEFDLVTPAQADQVVAGDPHAIEAVLQRAEGTRYELLVSTLLVRAMQKAVYLPDNEGHYALGAKAYCHFTSPIRRYPDVLVHRTLKACLRNRLHSKEQKELDRTLSVLCSQCSEGERRASGAEWDAQAVKMAELYAGKIGEEAEGVVIGCERFGLFVRLADTGAEGLVPVRALGDEWFEYDEKRLTLTSEESHDVYRLGDPLTVRVHGVDIPKGHIDFTL</sequence>
<dbReference type="InterPro" id="IPR011805">
    <property type="entry name" value="RNase_R"/>
</dbReference>
<dbReference type="Pfam" id="PF00575">
    <property type="entry name" value="S1"/>
    <property type="match status" value="1"/>
</dbReference>
<protein>
    <recommendedName>
        <fullName evidence="7">Ribonuclease R</fullName>
        <shortName evidence="7">RNase R</shortName>
        <ecNumber evidence="7">3.1.13.1</ecNumber>
    </recommendedName>
</protein>
<accession>A0ABT6ZK28</accession>
<keyword evidence="6 7" id="KW-0694">RNA-binding</keyword>
<dbReference type="HAMAP" id="MF_01895">
    <property type="entry name" value="RNase_R"/>
    <property type="match status" value="1"/>
</dbReference>
<keyword evidence="2 7" id="KW-0963">Cytoplasm</keyword>
<evidence type="ECO:0000259" key="9">
    <source>
        <dbReference type="PROSITE" id="PS50126"/>
    </source>
</evidence>
<evidence type="ECO:0000256" key="6">
    <source>
        <dbReference type="ARBA" id="ARBA00022884"/>
    </source>
</evidence>
<dbReference type="PANTHER" id="PTHR23355">
    <property type="entry name" value="RIBONUCLEASE"/>
    <property type="match status" value="1"/>
</dbReference>
<feature type="region of interest" description="Disordered" evidence="8">
    <location>
        <begin position="1"/>
        <end position="24"/>
    </location>
</feature>
<dbReference type="PROSITE" id="PS50126">
    <property type="entry name" value="S1"/>
    <property type="match status" value="1"/>
</dbReference>
<dbReference type="Pfam" id="PF00773">
    <property type="entry name" value="RNB"/>
    <property type="match status" value="1"/>
</dbReference>
<dbReference type="RefSeq" id="WP_283713534.1">
    <property type="nucleotide sequence ID" value="NZ_JASJEW010000005.1"/>
</dbReference>
<dbReference type="NCBIfam" id="TIGR00358">
    <property type="entry name" value="3_prime_RNase"/>
    <property type="match status" value="1"/>
</dbReference>
<dbReference type="Proteomes" id="UP001431693">
    <property type="component" value="Unassembled WGS sequence"/>
</dbReference>
<organism evidence="10 11">
    <name type="scientific">Kribbibacterium absianum</name>
    <dbReference type="NCBI Taxonomy" id="3044210"/>
    <lineage>
        <taxon>Bacteria</taxon>
        <taxon>Bacillati</taxon>
        <taxon>Actinomycetota</taxon>
        <taxon>Coriobacteriia</taxon>
        <taxon>Coriobacteriales</taxon>
        <taxon>Kribbibacteriaceae</taxon>
        <taxon>Kribbibacterium</taxon>
    </lineage>
</organism>
<evidence type="ECO:0000256" key="1">
    <source>
        <dbReference type="ARBA" id="ARBA00001849"/>
    </source>
</evidence>
<dbReference type="CDD" id="cd04471">
    <property type="entry name" value="S1_RNase_R"/>
    <property type="match status" value="1"/>
</dbReference>